<accession>A0ABT9YL75</accession>
<evidence type="ECO:0000256" key="1">
    <source>
        <dbReference type="ARBA" id="ARBA00022741"/>
    </source>
</evidence>
<dbReference type="InterPro" id="IPR003833">
    <property type="entry name" value="CT_C_D"/>
</dbReference>
<comment type="caution">
    <text evidence="5">The sequence shown here is derived from an EMBL/GenBank/DDBJ whole genome shotgun (WGS) entry which is preliminary data.</text>
</comment>
<dbReference type="Gene3D" id="2.40.100.10">
    <property type="entry name" value="Cyclophilin-like"/>
    <property type="match status" value="1"/>
</dbReference>
<feature type="domain" description="Carboxyltransferase" evidence="4">
    <location>
        <begin position="7"/>
        <end position="219"/>
    </location>
</feature>
<keyword evidence="2" id="KW-0378">Hydrolase</keyword>
<dbReference type="PANTHER" id="PTHR34698:SF2">
    <property type="entry name" value="5-OXOPROLINASE SUBUNIT B"/>
    <property type="match status" value="1"/>
</dbReference>
<dbReference type="SUPFAM" id="SSF160467">
    <property type="entry name" value="PH0987 N-terminal domain-like"/>
    <property type="match status" value="1"/>
</dbReference>
<keyword evidence="6" id="KW-1185">Reference proteome</keyword>
<evidence type="ECO:0000313" key="5">
    <source>
        <dbReference type="EMBL" id="MDQ0208231.1"/>
    </source>
</evidence>
<dbReference type="PANTHER" id="PTHR34698">
    <property type="entry name" value="5-OXOPROLINASE SUBUNIT B"/>
    <property type="match status" value="1"/>
</dbReference>
<gene>
    <name evidence="5" type="ORF">J2S05_003040</name>
</gene>
<name>A0ABT9YL75_9BACI</name>
<dbReference type="RefSeq" id="WP_306984125.1">
    <property type="nucleotide sequence ID" value="NZ_JAUSUA010000004.1"/>
</dbReference>
<keyword evidence="1" id="KW-0547">Nucleotide-binding</keyword>
<dbReference type="Proteomes" id="UP001225034">
    <property type="component" value="Unassembled WGS sequence"/>
</dbReference>
<keyword evidence="3" id="KW-0067">ATP-binding</keyword>
<dbReference type="InterPro" id="IPR010016">
    <property type="entry name" value="PxpB"/>
</dbReference>
<dbReference type="Gene3D" id="3.30.1360.40">
    <property type="match status" value="1"/>
</dbReference>
<evidence type="ECO:0000256" key="3">
    <source>
        <dbReference type="ARBA" id="ARBA00022840"/>
    </source>
</evidence>
<proteinExistence type="predicted"/>
<sequence>MGETSFPLIYSLNETTMVVQFDNKIDSDTHKNILALIDLLEASPFPGFVECLPSYTGVAVFYNPALVLSANPASLLSPSDTVRQLLDEFIETSKDTYTNKDSETVEIPVCYDSSLGPDLEEVAAHNQLTVEEVISIHSSGSYQVYMIGFAPGFPFLGGMSESIATPRKQQPRLEIPAGSVGIAGKQTGVYPMVTPGGWQLIGRTPINMFDLTRDEPSLLKPGHTVMFKPISLEEYHSLKERV</sequence>
<evidence type="ECO:0000256" key="2">
    <source>
        <dbReference type="ARBA" id="ARBA00022801"/>
    </source>
</evidence>
<evidence type="ECO:0000259" key="4">
    <source>
        <dbReference type="SMART" id="SM00796"/>
    </source>
</evidence>
<dbReference type="InterPro" id="IPR029000">
    <property type="entry name" value="Cyclophilin-like_dom_sf"/>
</dbReference>
<dbReference type="NCBIfam" id="TIGR00370">
    <property type="entry name" value="5-oxoprolinase subunit PxpB"/>
    <property type="match status" value="1"/>
</dbReference>
<evidence type="ECO:0000313" key="6">
    <source>
        <dbReference type="Proteomes" id="UP001225034"/>
    </source>
</evidence>
<dbReference type="Pfam" id="PF02682">
    <property type="entry name" value="CT_C_D"/>
    <property type="match status" value="1"/>
</dbReference>
<protein>
    <submittedName>
        <fullName evidence="5">Inhibitor of KinA</fullName>
    </submittedName>
</protein>
<dbReference type="SUPFAM" id="SSF50891">
    <property type="entry name" value="Cyclophilin-like"/>
    <property type="match status" value="1"/>
</dbReference>
<organism evidence="5 6">
    <name type="scientific">Alkalicoccobacillus murimartini</name>
    <dbReference type="NCBI Taxonomy" id="171685"/>
    <lineage>
        <taxon>Bacteria</taxon>
        <taxon>Bacillati</taxon>
        <taxon>Bacillota</taxon>
        <taxon>Bacilli</taxon>
        <taxon>Bacillales</taxon>
        <taxon>Bacillaceae</taxon>
        <taxon>Alkalicoccobacillus</taxon>
    </lineage>
</organism>
<dbReference type="EMBL" id="JAUSUA010000004">
    <property type="protein sequence ID" value="MDQ0208231.1"/>
    <property type="molecule type" value="Genomic_DNA"/>
</dbReference>
<dbReference type="SMART" id="SM00796">
    <property type="entry name" value="AHS1"/>
    <property type="match status" value="1"/>
</dbReference>
<reference evidence="5 6" key="1">
    <citation type="submission" date="2023-07" db="EMBL/GenBank/DDBJ databases">
        <title>Genomic Encyclopedia of Type Strains, Phase IV (KMG-IV): sequencing the most valuable type-strain genomes for metagenomic binning, comparative biology and taxonomic classification.</title>
        <authorList>
            <person name="Goeker M."/>
        </authorList>
    </citation>
    <scope>NUCLEOTIDE SEQUENCE [LARGE SCALE GENOMIC DNA]</scope>
    <source>
        <strain evidence="5 6">DSM 19154</strain>
    </source>
</reference>